<organism evidence="2 3">
    <name type="scientific">Ganoderma sinense ZZ0214-1</name>
    <dbReference type="NCBI Taxonomy" id="1077348"/>
    <lineage>
        <taxon>Eukaryota</taxon>
        <taxon>Fungi</taxon>
        <taxon>Dikarya</taxon>
        <taxon>Basidiomycota</taxon>
        <taxon>Agaricomycotina</taxon>
        <taxon>Agaricomycetes</taxon>
        <taxon>Polyporales</taxon>
        <taxon>Polyporaceae</taxon>
        <taxon>Ganoderma</taxon>
    </lineage>
</organism>
<keyword evidence="3" id="KW-1185">Reference proteome</keyword>
<dbReference type="Proteomes" id="UP000230002">
    <property type="component" value="Unassembled WGS sequence"/>
</dbReference>
<proteinExistence type="predicted"/>
<dbReference type="PANTHER" id="PTHR11439:SF483">
    <property type="entry name" value="PEPTIDE SYNTHASE GLIP-LIKE, PUTATIVE (AFU_ORTHOLOGUE AFUA_3G12920)-RELATED"/>
    <property type="match status" value="1"/>
</dbReference>
<evidence type="ECO:0008006" key="4">
    <source>
        <dbReference type="Google" id="ProtNLM"/>
    </source>
</evidence>
<protein>
    <recommendedName>
        <fullName evidence="4">Reverse transcriptase Ty1/copia-type domain-containing protein</fullName>
    </recommendedName>
</protein>
<dbReference type="InterPro" id="IPR043502">
    <property type="entry name" value="DNA/RNA_pol_sf"/>
</dbReference>
<accession>A0A2G8RWL4</accession>
<dbReference type="CDD" id="cd09272">
    <property type="entry name" value="RNase_HI_RT_Ty1"/>
    <property type="match status" value="1"/>
</dbReference>
<comment type="caution">
    <text evidence="2">The sequence shown here is derived from an EMBL/GenBank/DDBJ whole genome shotgun (WGS) entry which is preliminary data.</text>
</comment>
<dbReference type="STRING" id="1077348.A0A2G8RWL4"/>
<dbReference type="AlphaFoldDB" id="A0A2G8RWL4"/>
<sequence length="242" mass="27014">MDPHVQLSAEQSPKTTAEVAGMRNVPYREAVGSLQYASLGTRPDITYAVSVLSRFLENPGRAHWEACKRVFRYLAGTKSLRLTYGGEQRDLVGFTDADGSMHEDRKAISGYAFLIDGGAVSWASKKQEIISLSTTESEYVAITHASKEALWLRSFIGQLFTPFAEAIPLNSDNQSAIALTRDHQYHARTKHIDIRFHFIRWVVEDKKIKLVYCPTEDMVADVLTKALPSPKVKHFASALGLL</sequence>
<dbReference type="PANTHER" id="PTHR11439">
    <property type="entry name" value="GAG-POL-RELATED RETROTRANSPOSON"/>
    <property type="match status" value="1"/>
</dbReference>
<gene>
    <name evidence="2" type="ORF">GSI_11656</name>
</gene>
<dbReference type="OrthoDB" id="2801217at2759"/>
<evidence type="ECO:0000313" key="2">
    <source>
        <dbReference type="EMBL" id="PIL25903.1"/>
    </source>
</evidence>
<evidence type="ECO:0000256" key="1">
    <source>
        <dbReference type="SAM" id="MobiDB-lite"/>
    </source>
</evidence>
<dbReference type="EMBL" id="AYKW01000045">
    <property type="protein sequence ID" value="PIL25903.1"/>
    <property type="molecule type" value="Genomic_DNA"/>
</dbReference>
<name>A0A2G8RWL4_9APHY</name>
<dbReference type="SUPFAM" id="SSF56672">
    <property type="entry name" value="DNA/RNA polymerases"/>
    <property type="match status" value="1"/>
</dbReference>
<evidence type="ECO:0000313" key="3">
    <source>
        <dbReference type="Proteomes" id="UP000230002"/>
    </source>
</evidence>
<reference evidence="2 3" key="1">
    <citation type="journal article" date="2015" name="Sci. Rep.">
        <title>Chromosome-level genome map provides insights into diverse defense mechanisms in the medicinal fungus Ganoderma sinense.</title>
        <authorList>
            <person name="Zhu Y."/>
            <person name="Xu J."/>
            <person name="Sun C."/>
            <person name="Zhou S."/>
            <person name="Xu H."/>
            <person name="Nelson D.R."/>
            <person name="Qian J."/>
            <person name="Song J."/>
            <person name="Luo H."/>
            <person name="Xiang L."/>
            <person name="Li Y."/>
            <person name="Xu Z."/>
            <person name="Ji A."/>
            <person name="Wang L."/>
            <person name="Lu S."/>
            <person name="Hayward A."/>
            <person name="Sun W."/>
            <person name="Li X."/>
            <person name="Schwartz D.C."/>
            <person name="Wang Y."/>
            <person name="Chen S."/>
        </authorList>
    </citation>
    <scope>NUCLEOTIDE SEQUENCE [LARGE SCALE GENOMIC DNA]</scope>
    <source>
        <strain evidence="2 3">ZZ0214-1</strain>
    </source>
</reference>
<feature type="region of interest" description="Disordered" evidence="1">
    <location>
        <begin position="1"/>
        <end position="20"/>
    </location>
</feature>